<dbReference type="SUPFAM" id="SSF54373">
    <property type="entry name" value="FAD-linked reductases, C-terminal domain"/>
    <property type="match status" value="1"/>
</dbReference>
<dbReference type="Pfam" id="PF01266">
    <property type="entry name" value="DAO"/>
    <property type="match status" value="1"/>
</dbReference>
<sequence>MKKVDIAVIGLGAVGSAALYFLSKSGKKVIGLDRFDPPHFMGSSHGETRITRLAVGEGEEYVSYAKRSQEIWRTLEAETQIQLLDPCGGILMDSGTTPWGKHGGDGFFQKTVDIAKSSLIPHSIWNPSELKAKYPQFLLEETEKAYIEPSAGIVFPERIIQTQLELASKNGAEIKVYSPVNSISTKNGSVILDLKEYQIEAKKVLISAGGWIKDFLPKEEKLGYKICRQVLHWVEIEEGYSHFEKSPVFMWGFGKNPEDFIYGFPTQDGRSIKMASESFLETSHPNDLDRSVSKEEQETFWKEKVKGRIFGLKDQFLKSEVCFYTVRSDSKFVLKQHPSVSEALMVSACSGHGFKHSAALGEELAERILSSS</sequence>
<dbReference type="Gene3D" id="3.30.9.10">
    <property type="entry name" value="D-Amino Acid Oxidase, subunit A, domain 2"/>
    <property type="match status" value="1"/>
</dbReference>
<evidence type="ECO:0000313" key="6">
    <source>
        <dbReference type="EMBL" id="SHO62256.1"/>
    </source>
</evidence>
<dbReference type="InterPro" id="IPR006076">
    <property type="entry name" value="FAD-dep_OxRdtase"/>
</dbReference>
<reference evidence="7" key="1">
    <citation type="submission" date="2016-12" db="EMBL/GenBank/DDBJ databases">
        <authorList>
            <person name="Varghese N."/>
            <person name="Submissions S."/>
        </authorList>
    </citation>
    <scope>NUCLEOTIDE SEQUENCE [LARGE SCALE GENOMIC DNA]</scope>
    <source>
        <strain evidence="7">DSM 25035</strain>
    </source>
</reference>
<organism evidence="6 7">
    <name type="scientific">Algoriphagus zhangzhouensis</name>
    <dbReference type="NCBI Taxonomy" id="1073327"/>
    <lineage>
        <taxon>Bacteria</taxon>
        <taxon>Pseudomonadati</taxon>
        <taxon>Bacteroidota</taxon>
        <taxon>Cytophagia</taxon>
        <taxon>Cytophagales</taxon>
        <taxon>Cyclobacteriaceae</taxon>
        <taxon>Algoriphagus</taxon>
    </lineage>
</organism>
<keyword evidence="7" id="KW-1185">Reference proteome</keyword>
<evidence type="ECO:0000256" key="1">
    <source>
        <dbReference type="ARBA" id="ARBA00001974"/>
    </source>
</evidence>
<dbReference type="PANTHER" id="PTHR10961:SF7">
    <property type="entry name" value="FAD DEPENDENT OXIDOREDUCTASE DOMAIN-CONTAINING PROTEIN"/>
    <property type="match status" value="1"/>
</dbReference>
<dbReference type="Proteomes" id="UP000184609">
    <property type="component" value="Unassembled WGS sequence"/>
</dbReference>
<evidence type="ECO:0000259" key="5">
    <source>
        <dbReference type="Pfam" id="PF01266"/>
    </source>
</evidence>
<evidence type="ECO:0000256" key="3">
    <source>
        <dbReference type="ARBA" id="ARBA00022827"/>
    </source>
</evidence>
<feature type="domain" description="FAD dependent oxidoreductase" evidence="5">
    <location>
        <begin position="5"/>
        <end position="367"/>
    </location>
</feature>
<accession>A0A1M7ZC35</accession>
<dbReference type="Gene3D" id="3.50.50.60">
    <property type="entry name" value="FAD/NAD(P)-binding domain"/>
    <property type="match status" value="1"/>
</dbReference>
<dbReference type="GO" id="GO:0050660">
    <property type="term" value="F:flavin adenine dinucleotide binding"/>
    <property type="evidence" value="ECO:0007669"/>
    <property type="project" value="InterPro"/>
</dbReference>
<dbReference type="EMBL" id="FRXN01000002">
    <property type="protein sequence ID" value="SHO62256.1"/>
    <property type="molecule type" value="Genomic_DNA"/>
</dbReference>
<protein>
    <submittedName>
        <fullName evidence="6">Sarcosine oxidase</fullName>
    </submittedName>
</protein>
<keyword evidence="2" id="KW-0285">Flavoprotein</keyword>
<name>A0A1M7ZC35_9BACT</name>
<dbReference type="InterPro" id="IPR045170">
    <property type="entry name" value="MTOX"/>
</dbReference>
<dbReference type="PANTHER" id="PTHR10961">
    <property type="entry name" value="PEROXISOMAL SARCOSINE OXIDASE"/>
    <property type="match status" value="1"/>
</dbReference>
<proteinExistence type="predicted"/>
<dbReference type="NCBIfam" id="NF008425">
    <property type="entry name" value="PRK11259.1"/>
    <property type="match status" value="1"/>
</dbReference>
<dbReference type="RefSeq" id="WP_073571642.1">
    <property type="nucleotide sequence ID" value="NZ_FRXN01000002.1"/>
</dbReference>
<keyword evidence="4" id="KW-0560">Oxidoreductase</keyword>
<keyword evidence="3" id="KW-0274">FAD</keyword>
<dbReference type="STRING" id="1073327.SAMN04488108_2028"/>
<gene>
    <name evidence="6" type="ORF">SAMN04488108_2028</name>
</gene>
<evidence type="ECO:0000256" key="2">
    <source>
        <dbReference type="ARBA" id="ARBA00022630"/>
    </source>
</evidence>
<comment type="cofactor">
    <cofactor evidence="1">
        <name>FAD</name>
        <dbReference type="ChEBI" id="CHEBI:57692"/>
    </cofactor>
</comment>
<dbReference type="InterPro" id="IPR036188">
    <property type="entry name" value="FAD/NAD-bd_sf"/>
</dbReference>
<evidence type="ECO:0000313" key="7">
    <source>
        <dbReference type="Proteomes" id="UP000184609"/>
    </source>
</evidence>
<dbReference type="AlphaFoldDB" id="A0A1M7ZC35"/>
<dbReference type="SUPFAM" id="SSF51905">
    <property type="entry name" value="FAD/NAD(P)-binding domain"/>
    <property type="match status" value="1"/>
</dbReference>
<evidence type="ECO:0000256" key="4">
    <source>
        <dbReference type="ARBA" id="ARBA00023002"/>
    </source>
</evidence>
<dbReference type="GO" id="GO:0008115">
    <property type="term" value="F:sarcosine oxidase activity"/>
    <property type="evidence" value="ECO:0007669"/>
    <property type="project" value="TreeGrafter"/>
</dbReference>
<dbReference type="OrthoDB" id="571248at2"/>